<dbReference type="InterPro" id="IPR005182">
    <property type="entry name" value="YdbS-like_PH"/>
</dbReference>
<keyword evidence="1" id="KW-0472">Membrane</keyword>
<gene>
    <name evidence="3" type="ORF">FB381_3712</name>
</gene>
<feature type="domain" description="YdbS-like PH" evidence="2">
    <location>
        <begin position="83"/>
        <end position="154"/>
    </location>
</feature>
<dbReference type="InterPro" id="IPR036259">
    <property type="entry name" value="MFS_trans_sf"/>
</dbReference>
<evidence type="ECO:0000313" key="4">
    <source>
        <dbReference type="Proteomes" id="UP000320209"/>
    </source>
</evidence>
<dbReference type="Proteomes" id="UP000320209">
    <property type="component" value="Unassembled WGS sequence"/>
</dbReference>
<comment type="caution">
    <text evidence="3">The sequence shown here is derived from an EMBL/GenBank/DDBJ whole genome shotgun (WGS) entry which is preliminary data.</text>
</comment>
<dbReference type="Pfam" id="PF03703">
    <property type="entry name" value="bPH_2"/>
    <property type="match status" value="1"/>
</dbReference>
<dbReference type="OrthoDB" id="3730669at2"/>
<protein>
    <recommendedName>
        <fullName evidence="2">YdbS-like PH domain-containing protein</fullName>
    </recommendedName>
</protein>
<keyword evidence="1" id="KW-1133">Transmembrane helix</keyword>
<feature type="transmembrane region" description="Helical" evidence="1">
    <location>
        <begin position="30"/>
        <end position="51"/>
    </location>
</feature>
<dbReference type="AlphaFoldDB" id="A0A543ABE7"/>
<organism evidence="3 4">
    <name type="scientific">Nocardioides albertanoniae</name>
    <dbReference type="NCBI Taxonomy" id="1175486"/>
    <lineage>
        <taxon>Bacteria</taxon>
        <taxon>Bacillati</taxon>
        <taxon>Actinomycetota</taxon>
        <taxon>Actinomycetes</taxon>
        <taxon>Propionibacteriales</taxon>
        <taxon>Nocardioidaceae</taxon>
        <taxon>Nocardioides</taxon>
    </lineage>
</organism>
<proteinExistence type="predicted"/>
<accession>A0A543ABE7</accession>
<dbReference type="PANTHER" id="PTHR34473:SF3">
    <property type="entry name" value="TRANSMEMBRANE PROTEIN-RELATED"/>
    <property type="match status" value="1"/>
</dbReference>
<evidence type="ECO:0000313" key="3">
    <source>
        <dbReference type="EMBL" id="TQL69796.1"/>
    </source>
</evidence>
<keyword evidence="1" id="KW-0812">Transmembrane</keyword>
<evidence type="ECO:0000256" key="1">
    <source>
        <dbReference type="SAM" id="Phobius"/>
    </source>
</evidence>
<dbReference type="RefSeq" id="WP_141781627.1">
    <property type="nucleotide sequence ID" value="NZ_VFOV01000001.1"/>
</dbReference>
<feature type="transmembrane region" description="Helical" evidence="1">
    <location>
        <begin position="57"/>
        <end position="77"/>
    </location>
</feature>
<evidence type="ECO:0000259" key="2">
    <source>
        <dbReference type="Pfam" id="PF03703"/>
    </source>
</evidence>
<keyword evidence="4" id="KW-1185">Reference proteome</keyword>
<dbReference type="SUPFAM" id="SSF103473">
    <property type="entry name" value="MFS general substrate transporter"/>
    <property type="match status" value="1"/>
</dbReference>
<sequence>MSDPDTPQRLREPAHQVSERAPAYWRVEEAIGAVIWLALAVGAVVAAILIPEGFWTWILWIAAVFFVLAPVPGLTFVPTIRFRIHRWEISDIAVHVRHGWLTVVDEIVPLSRVQTVDSTQGPLMRHFGLRTVTVSTASSAGTVEIACLDDALALEVVAKLVAITAATPEDAT</sequence>
<name>A0A543ABE7_9ACTN</name>
<dbReference type="EMBL" id="VFOV01000001">
    <property type="protein sequence ID" value="TQL69796.1"/>
    <property type="molecule type" value="Genomic_DNA"/>
</dbReference>
<dbReference type="PANTHER" id="PTHR34473">
    <property type="entry name" value="UPF0699 TRANSMEMBRANE PROTEIN YDBS"/>
    <property type="match status" value="1"/>
</dbReference>
<reference evidence="3 4" key="1">
    <citation type="submission" date="2019-06" db="EMBL/GenBank/DDBJ databases">
        <title>Sequencing the genomes of 1000 actinobacteria strains.</title>
        <authorList>
            <person name="Klenk H.-P."/>
        </authorList>
    </citation>
    <scope>NUCLEOTIDE SEQUENCE [LARGE SCALE GENOMIC DNA]</scope>
    <source>
        <strain evidence="3 4">DSM 25218</strain>
    </source>
</reference>